<accession>A0A366EVX9</accession>
<evidence type="ECO:0000313" key="1">
    <source>
        <dbReference type="EMBL" id="RBP05669.1"/>
    </source>
</evidence>
<sequence length="136" mass="14956">MESPLRSIMEQENYVSFASLAEARRHEDACVIMEGDYGGSIYLTCPVSLVSCDEDTLAKLLSDLDDAYWRDTEGASLCFEPRPVGSRVAGGTGGGVVLPGLWVHPDLEKLDLRDETEEVLAGTRARIDRKGRNCFD</sequence>
<proteinExistence type="predicted"/>
<dbReference type="Proteomes" id="UP000253529">
    <property type="component" value="Unassembled WGS sequence"/>
</dbReference>
<reference evidence="1 2" key="1">
    <citation type="submission" date="2018-06" db="EMBL/GenBank/DDBJ databases">
        <title>Genomic Encyclopedia of Type Strains, Phase IV (KMG-IV): sequencing the most valuable type-strain genomes for metagenomic binning, comparative biology and taxonomic classification.</title>
        <authorList>
            <person name="Goeker M."/>
        </authorList>
    </citation>
    <scope>NUCLEOTIDE SEQUENCE [LARGE SCALE GENOMIC DNA]</scope>
    <source>
        <strain evidence="1 2">DSM 24875</strain>
    </source>
</reference>
<keyword evidence="2" id="KW-1185">Reference proteome</keyword>
<name>A0A366EVX9_9HYPH</name>
<dbReference type="EMBL" id="QNRK01000034">
    <property type="protein sequence ID" value="RBP05669.1"/>
    <property type="molecule type" value="Genomic_DNA"/>
</dbReference>
<dbReference type="AlphaFoldDB" id="A0A366EVX9"/>
<gene>
    <name evidence="1" type="ORF">DFR50_13432</name>
</gene>
<protein>
    <submittedName>
        <fullName evidence="1">Uncharacterized protein</fullName>
    </submittedName>
</protein>
<comment type="caution">
    <text evidence="1">The sequence shown here is derived from an EMBL/GenBank/DDBJ whole genome shotgun (WGS) entry which is preliminary data.</text>
</comment>
<evidence type="ECO:0000313" key="2">
    <source>
        <dbReference type="Proteomes" id="UP000253529"/>
    </source>
</evidence>
<organism evidence="1 2">
    <name type="scientific">Roseiarcus fermentans</name>
    <dbReference type="NCBI Taxonomy" id="1473586"/>
    <lineage>
        <taxon>Bacteria</taxon>
        <taxon>Pseudomonadati</taxon>
        <taxon>Pseudomonadota</taxon>
        <taxon>Alphaproteobacteria</taxon>
        <taxon>Hyphomicrobiales</taxon>
        <taxon>Roseiarcaceae</taxon>
        <taxon>Roseiarcus</taxon>
    </lineage>
</organism>